<dbReference type="Pfam" id="PF00356">
    <property type="entry name" value="LacI"/>
    <property type="match status" value="1"/>
</dbReference>
<dbReference type="SMART" id="SM00354">
    <property type="entry name" value="HTH_LACI"/>
    <property type="match status" value="1"/>
</dbReference>
<dbReference type="PANTHER" id="PTHR30146">
    <property type="entry name" value="LACI-RELATED TRANSCRIPTIONAL REPRESSOR"/>
    <property type="match status" value="1"/>
</dbReference>
<keyword evidence="1" id="KW-0805">Transcription regulation</keyword>
<keyword evidence="2" id="KW-0238">DNA-binding</keyword>
<evidence type="ECO:0000256" key="2">
    <source>
        <dbReference type="ARBA" id="ARBA00023125"/>
    </source>
</evidence>
<dbReference type="Gene3D" id="3.40.50.2300">
    <property type="match status" value="2"/>
</dbReference>
<evidence type="ECO:0000259" key="4">
    <source>
        <dbReference type="PROSITE" id="PS50932"/>
    </source>
</evidence>
<gene>
    <name evidence="5" type="ORF">M529_23425</name>
</gene>
<evidence type="ECO:0000256" key="3">
    <source>
        <dbReference type="ARBA" id="ARBA00023163"/>
    </source>
</evidence>
<dbReference type="eggNOG" id="COG1609">
    <property type="taxonomic scope" value="Bacteria"/>
</dbReference>
<dbReference type="PATRIC" id="fig|1346791.3.peg.4523"/>
<feature type="domain" description="HTH lacI-type" evidence="4">
    <location>
        <begin position="10"/>
        <end position="64"/>
    </location>
</feature>
<organism evidence="5 6">
    <name type="scientific">Sphingobium ummariense RL-3</name>
    <dbReference type="NCBI Taxonomy" id="1346791"/>
    <lineage>
        <taxon>Bacteria</taxon>
        <taxon>Pseudomonadati</taxon>
        <taxon>Pseudomonadota</taxon>
        <taxon>Alphaproteobacteria</taxon>
        <taxon>Sphingomonadales</taxon>
        <taxon>Sphingomonadaceae</taxon>
        <taxon>Sphingobium</taxon>
    </lineage>
</organism>
<dbReference type="InterPro" id="IPR046335">
    <property type="entry name" value="LacI/GalR-like_sensor"/>
</dbReference>
<dbReference type="SUPFAM" id="SSF47413">
    <property type="entry name" value="lambda repressor-like DNA-binding domains"/>
    <property type="match status" value="1"/>
</dbReference>
<evidence type="ECO:0000256" key="1">
    <source>
        <dbReference type="ARBA" id="ARBA00023015"/>
    </source>
</evidence>
<dbReference type="Gene3D" id="1.10.260.40">
    <property type="entry name" value="lambda repressor-like DNA-binding domains"/>
    <property type="match status" value="1"/>
</dbReference>
<dbReference type="InterPro" id="IPR000843">
    <property type="entry name" value="HTH_LacI"/>
</dbReference>
<dbReference type="InterPro" id="IPR010982">
    <property type="entry name" value="Lambda_DNA-bd_dom_sf"/>
</dbReference>
<dbReference type="Proteomes" id="UP000015523">
    <property type="component" value="Unassembled WGS sequence"/>
</dbReference>
<dbReference type="GO" id="GO:0003700">
    <property type="term" value="F:DNA-binding transcription factor activity"/>
    <property type="evidence" value="ECO:0007669"/>
    <property type="project" value="TreeGrafter"/>
</dbReference>
<dbReference type="STRING" id="1346791.M529_23425"/>
<name>T0IYV8_9SPHN</name>
<evidence type="ECO:0000313" key="6">
    <source>
        <dbReference type="Proteomes" id="UP000015523"/>
    </source>
</evidence>
<dbReference type="PANTHER" id="PTHR30146:SF153">
    <property type="entry name" value="LACTOSE OPERON REPRESSOR"/>
    <property type="match status" value="1"/>
</dbReference>
<protein>
    <recommendedName>
        <fullName evidence="4">HTH lacI-type domain-containing protein</fullName>
    </recommendedName>
</protein>
<comment type="caution">
    <text evidence="5">The sequence shown here is derived from an EMBL/GenBank/DDBJ whole genome shotgun (WGS) entry which is preliminary data.</text>
</comment>
<dbReference type="CDD" id="cd01392">
    <property type="entry name" value="HTH_LacI"/>
    <property type="match status" value="1"/>
</dbReference>
<reference evidence="5 6" key="1">
    <citation type="journal article" date="2013" name="Genome Announc.">
        <title>Draft Genome Sequence of Sphingobium ummariense Strain RL-3, a Hexachlorocyclohexane-Degrading Bacterium.</title>
        <authorList>
            <person name="Kohli P."/>
            <person name="Dua A."/>
            <person name="Sangwan N."/>
            <person name="Oldach P."/>
            <person name="Khurana J.P."/>
            <person name="Lal R."/>
        </authorList>
    </citation>
    <scope>NUCLEOTIDE SEQUENCE [LARGE SCALE GENOMIC DNA]</scope>
    <source>
        <strain evidence="5 6">RL-3</strain>
    </source>
</reference>
<dbReference type="CDD" id="cd01545">
    <property type="entry name" value="PBP1_SalR"/>
    <property type="match status" value="1"/>
</dbReference>
<dbReference type="PRINTS" id="PR00036">
    <property type="entry name" value="HTHLACI"/>
</dbReference>
<dbReference type="EMBL" id="AUWY01000136">
    <property type="protein sequence ID" value="EQB29732.1"/>
    <property type="molecule type" value="Genomic_DNA"/>
</dbReference>
<dbReference type="AlphaFoldDB" id="T0IYV8"/>
<dbReference type="Pfam" id="PF13377">
    <property type="entry name" value="Peripla_BP_3"/>
    <property type="match status" value="1"/>
</dbReference>
<dbReference type="PROSITE" id="PS50932">
    <property type="entry name" value="HTH_LACI_2"/>
    <property type="match status" value="1"/>
</dbReference>
<dbReference type="GO" id="GO:0000976">
    <property type="term" value="F:transcription cis-regulatory region binding"/>
    <property type="evidence" value="ECO:0007669"/>
    <property type="project" value="TreeGrafter"/>
</dbReference>
<evidence type="ECO:0000313" key="5">
    <source>
        <dbReference type="EMBL" id="EQB29732.1"/>
    </source>
</evidence>
<dbReference type="PROSITE" id="PS00356">
    <property type="entry name" value="HTH_LACI_1"/>
    <property type="match status" value="1"/>
</dbReference>
<keyword evidence="6" id="KW-1185">Reference proteome</keyword>
<dbReference type="SUPFAM" id="SSF53822">
    <property type="entry name" value="Periplasmic binding protein-like I"/>
    <property type="match status" value="1"/>
</dbReference>
<accession>T0IYV8</accession>
<keyword evidence="3" id="KW-0804">Transcription</keyword>
<proteinExistence type="predicted"/>
<sequence>MDWSTERILVTIYDVANKAGVGMKTVSRVLNDEAHVRPAMRARVLQAIEELGYRPNLAARQLAANRSFLISFIMNDVTSSYQTSMLVAASAECRRRNYHLVVEIMEPDESATGLVERVMANLRPDGIMLVPPLSNDADLIQAIANRGTKLVRVAATLQGYGHVVPVRDTEVSQKLVAHLLASGKKRIALIAPPYAKAAAHERVTGYKLALAAAELPLESDYIVQGDFTFASGKSATERLLGLPQPPDAIFAANDAMALGAMAVLQQRGIGIPEDMAVAGFDDSPGSRTVYPPLTTVRQPISGMARDAIAKLLGGPVDQEPLVPELIIRGSTQVGFVETVIAQDK</sequence>
<dbReference type="InterPro" id="IPR028082">
    <property type="entry name" value="Peripla_BP_I"/>
</dbReference>